<accession>A0ABN1TKI0</accession>
<name>A0ABN1TKI0_9ACTN</name>
<feature type="transmembrane region" description="Helical" evidence="2">
    <location>
        <begin position="196"/>
        <end position="217"/>
    </location>
</feature>
<reference evidence="3 4" key="1">
    <citation type="journal article" date="2019" name="Int. J. Syst. Evol. Microbiol.">
        <title>The Global Catalogue of Microorganisms (GCM) 10K type strain sequencing project: providing services to taxonomists for standard genome sequencing and annotation.</title>
        <authorList>
            <consortium name="The Broad Institute Genomics Platform"/>
            <consortium name="The Broad Institute Genome Sequencing Center for Infectious Disease"/>
            <person name="Wu L."/>
            <person name="Ma J."/>
        </authorList>
    </citation>
    <scope>NUCLEOTIDE SEQUENCE [LARGE SCALE GENOMIC DNA]</scope>
    <source>
        <strain evidence="3 4">JCM 13008</strain>
    </source>
</reference>
<feature type="region of interest" description="Disordered" evidence="1">
    <location>
        <begin position="540"/>
        <end position="566"/>
    </location>
</feature>
<evidence type="ECO:0000313" key="4">
    <source>
        <dbReference type="Proteomes" id="UP001501581"/>
    </source>
</evidence>
<dbReference type="EMBL" id="BAAALG010000001">
    <property type="protein sequence ID" value="GAA1090923.1"/>
    <property type="molecule type" value="Genomic_DNA"/>
</dbReference>
<feature type="transmembrane region" description="Helical" evidence="2">
    <location>
        <begin position="450"/>
        <end position="470"/>
    </location>
</feature>
<evidence type="ECO:0000256" key="1">
    <source>
        <dbReference type="SAM" id="MobiDB-lite"/>
    </source>
</evidence>
<proteinExistence type="predicted"/>
<feature type="transmembrane region" description="Helical" evidence="2">
    <location>
        <begin position="224"/>
        <end position="240"/>
    </location>
</feature>
<comment type="caution">
    <text evidence="3">The sequence shown here is derived from an EMBL/GenBank/DDBJ whole genome shotgun (WGS) entry which is preliminary data.</text>
</comment>
<feature type="transmembrane region" description="Helical" evidence="2">
    <location>
        <begin position="271"/>
        <end position="293"/>
    </location>
</feature>
<gene>
    <name evidence="3" type="ORF">GCM10009668_02020</name>
</gene>
<evidence type="ECO:0000313" key="3">
    <source>
        <dbReference type="EMBL" id="GAA1090923.1"/>
    </source>
</evidence>
<feature type="transmembrane region" description="Helical" evidence="2">
    <location>
        <begin position="246"/>
        <end position="264"/>
    </location>
</feature>
<dbReference type="Proteomes" id="UP001501581">
    <property type="component" value="Unassembled WGS sequence"/>
</dbReference>
<evidence type="ECO:0000256" key="2">
    <source>
        <dbReference type="SAM" id="Phobius"/>
    </source>
</evidence>
<keyword evidence="2" id="KW-1133">Transmembrane helix</keyword>
<keyword evidence="4" id="KW-1185">Reference proteome</keyword>
<protein>
    <recommendedName>
        <fullName evidence="5">O-antigen ligase</fullName>
    </recommendedName>
</protein>
<feature type="transmembrane region" description="Helical" evidence="2">
    <location>
        <begin position="126"/>
        <end position="147"/>
    </location>
</feature>
<evidence type="ECO:0008006" key="5">
    <source>
        <dbReference type="Google" id="ProtNLM"/>
    </source>
</evidence>
<keyword evidence="2" id="KW-0812">Transmembrane</keyword>
<feature type="transmembrane region" description="Helical" evidence="2">
    <location>
        <begin position="361"/>
        <end position="385"/>
    </location>
</feature>
<organism evidence="3 4">
    <name type="scientific">Nocardioides dubius</name>
    <dbReference type="NCBI Taxonomy" id="317019"/>
    <lineage>
        <taxon>Bacteria</taxon>
        <taxon>Bacillati</taxon>
        <taxon>Actinomycetota</taxon>
        <taxon>Actinomycetes</taxon>
        <taxon>Propionibacteriales</taxon>
        <taxon>Nocardioidaceae</taxon>
        <taxon>Nocardioides</taxon>
    </lineage>
</organism>
<feature type="transmembrane region" description="Helical" evidence="2">
    <location>
        <begin position="14"/>
        <end position="47"/>
    </location>
</feature>
<sequence>MRGHWGRGADSRLLFALIFLGFPVWWALGVTALFPLAVAAVLAVHLLRRREPIHLPPGATLWLLFLGWVALGVFVLGVDAPGAAPGGDGAGRAMVFGYRLAWYLACTAVLLWLGNTSRKALPDRTVYGLVGFLFAVSTAGGLLGLLAPSFEFTSVLEAGLPRGLRANSFVASLVHPQAADIQLVLGRPEARPKAPFAFTNTWGSVMALSAIFAIAWAATGRLRARVLVGAGLAIASVPIVFSLNRGLWACVILGVVGVIVLALRHGQLGRLVAGGVAIAIALVVAAGPLIALVNERMANQHSNARRGSLASATVDSVSTGSPLIGFGTTRDVQGSFASISGGSTPDCPACGVPPLGTQGHFWLVLFSQGWIGVALFLGFLVFALSRTWRCRTRNEILATFVLAFFALQIFVYDTLGLPLMLVFVAIALVWREQRENGLTAWTGPQLGERLRRGAPLALVLALLGAGAGMASTMQETTRTWTTEVRLVLTSPPDPYSPAVIGDVLGEAEVNRRDLRITIDTEAAILLSEETLRNAAAELAADEAAPDEAKAAGKKRKRAAAAAASSPITTQELRDGVRLSAEPNTQILVLAVSGPSAEQSRARGVAIAKTYLSARQKYVDERRTDLLTRLNQDLRKVLPTDPTTATLLLRLNAADRRLRADTRTVGRVVNVSDPEEVARKSALRTTSGGAIGLLVGVAAGAFTATRRPGRPSPVPFRRLHPRRKR</sequence>
<feature type="transmembrane region" description="Helical" evidence="2">
    <location>
        <begin position="59"/>
        <end position="76"/>
    </location>
</feature>
<keyword evidence="2" id="KW-0472">Membrane</keyword>
<feature type="region of interest" description="Disordered" evidence="1">
    <location>
        <begin position="703"/>
        <end position="724"/>
    </location>
</feature>
<feature type="transmembrane region" description="Helical" evidence="2">
    <location>
        <begin position="397"/>
        <end position="430"/>
    </location>
</feature>
<feature type="transmembrane region" description="Helical" evidence="2">
    <location>
        <begin position="96"/>
        <end position="114"/>
    </location>
</feature>
<dbReference type="RefSeq" id="WP_343990396.1">
    <property type="nucleotide sequence ID" value="NZ_BAAALG010000001.1"/>
</dbReference>